<name>A0A178YMP2_SINSA</name>
<dbReference type="EMBL" id="LNQB01000059">
    <property type="protein sequence ID" value="OAP48809.1"/>
    <property type="molecule type" value="Genomic_DNA"/>
</dbReference>
<feature type="region of interest" description="Disordered" evidence="2">
    <location>
        <begin position="1"/>
        <end position="24"/>
    </location>
</feature>
<dbReference type="OrthoDB" id="8421059at2"/>
<evidence type="ECO:0000313" key="5">
    <source>
        <dbReference type="Proteomes" id="UP000078507"/>
    </source>
</evidence>
<keyword evidence="1" id="KW-0175">Coiled coil</keyword>
<evidence type="ECO:0000256" key="3">
    <source>
        <dbReference type="SAM" id="Phobius"/>
    </source>
</evidence>
<proteinExistence type="predicted"/>
<gene>
    <name evidence="4" type="ORF">ATB98_21065</name>
</gene>
<keyword evidence="5" id="KW-1185">Reference proteome</keyword>
<feature type="coiled-coil region" evidence="1">
    <location>
        <begin position="53"/>
        <end position="98"/>
    </location>
</feature>
<evidence type="ECO:0000256" key="1">
    <source>
        <dbReference type="SAM" id="Coils"/>
    </source>
</evidence>
<keyword evidence="3" id="KW-0812">Transmembrane</keyword>
<dbReference type="RefSeq" id="WP_066870095.1">
    <property type="nucleotide sequence ID" value="NZ_LNQB01000059.1"/>
</dbReference>
<organism evidence="4 5">
    <name type="scientific">Sinorhizobium saheli</name>
    <dbReference type="NCBI Taxonomy" id="36856"/>
    <lineage>
        <taxon>Bacteria</taxon>
        <taxon>Pseudomonadati</taxon>
        <taxon>Pseudomonadota</taxon>
        <taxon>Alphaproteobacteria</taxon>
        <taxon>Hyphomicrobiales</taxon>
        <taxon>Rhizobiaceae</taxon>
        <taxon>Sinorhizobium/Ensifer group</taxon>
        <taxon>Sinorhizobium</taxon>
    </lineage>
</organism>
<protein>
    <recommendedName>
        <fullName evidence="6">DUF883 domain-containing protein</fullName>
    </recommendedName>
</protein>
<keyword evidence="3" id="KW-1133">Transmembrane helix</keyword>
<accession>A0A178YMP2</accession>
<feature type="transmembrane region" description="Helical" evidence="3">
    <location>
        <begin position="100"/>
        <end position="118"/>
    </location>
</feature>
<sequence>MATGLFSSSSTRKRNGSASDPSIEDQLQEIREDIGKLVSLIADRGVTASHDAKAKARGARDQAEADLQELLASGERMLSDLRSRYADTEREIRRAVREHPIATVSTAAVIGLVVAALLRR</sequence>
<comment type="caution">
    <text evidence="4">The sequence shown here is derived from an EMBL/GenBank/DDBJ whole genome shotgun (WGS) entry which is preliminary data.</text>
</comment>
<dbReference type="Proteomes" id="UP000078507">
    <property type="component" value="Unassembled WGS sequence"/>
</dbReference>
<evidence type="ECO:0000313" key="4">
    <source>
        <dbReference type="EMBL" id="OAP48809.1"/>
    </source>
</evidence>
<feature type="compositionally biased region" description="Polar residues" evidence="2">
    <location>
        <begin position="1"/>
        <end position="20"/>
    </location>
</feature>
<dbReference type="AlphaFoldDB" id="A0A178YMP2"/>
<dbReference type="STRING" id="36856.ATB98_21065"/>
<reference evidence="4 5" key="1">
    <citation type="submission" date="2015-11" db="EMBL/GenBank/DDBJ databases">
        <title>Ensifer anhuiense sp. nov., an effective nitrogen fixation bacterium with Glycine soja.</title>
        <authorList>
            <person name="Yan H."/>
            <person name="Chen W."/>
        </authorList>
    </citation>
    <scope>NUCLEOTIDE SEQUENCE [LARGE SCALE GENOMIC DNA]</scope>
    <source>
        <strain evidence="4 5">LMG 7837</strain>
    </source>
</reference>
<evidence type="ECO:0000256" key="2">
    <source>
        <dbReference type="SAM" id="MobiDB-lite"/>
    </source>
</evidence>
<keyword evidence="3" id="KW-0472">Membrane</keyword>
<evidence type="ECO:0008006" key="6">
    <source>
        <dbReference type="Google" id="ProtNLM"/>
    </source>
</evidence>